<feature type="transmembrane region" description="Helical" evidence="13">
    <location>
        <begin position="767"/>
        <end position="788"/>
    </location>
</feature>
<dbReference type="InterPro" id="IPR050864">
    <property type="entry name" value="Bacterial_PTS_Sugar_Transport"/>
</dbReference>
<dbReference type="InterPro" id="IPR016152">
    <property type="entry name" value="PTrfase/Anion_transptr"/>
</dbReference>
<dbReference type="SUPFAM" id="SSF55804">
    <property type="entry name" value="Phoshotransferase/anion transport protein"/>
    <property type="match status" value="2"/>
</dbReference>
<dbReference type="PROSITE" id="PS00372">
    <property type="entry name" value="PTS_EIIA_TYPE_2_HIS"/>
    <property type="match status" value="2"/>
</dbReference>
<dbReference type="Proteomes" id="UP000040453">
    <property type="component" value="Unassembled WGS sequence"/>
</dbReference>
<dbReference type="NCBIfam" id="TIGR01427">
    <property type="entry name" value="PTS_IIC_fructo"/>
    <property type="match status" value="1"/>
</dbReference>
<dbReference type="GO" id="GO:0005886">
    <property type="term" value="C:plasma membrane"/>
    <property type="evidence" value="ECO:0007669"/>
    <property type="project" value="UniProtKB-SubCell"/>
</dbReference>
<evidence type="ECO:0000256" key="13">
    <source>
        <dbReference type="SAM" id="Phobius"/>
    </source>
</evidence>
<evidence type="ECO:0000256" key="2">
    <source>
        <dbReference type="ARBA" id="ARBA00004496"/>
    </source>
</evidence>
<keyword evidence="10 13" id="KW-1133">Transmembrane helix</keyword>
<dbReference type="GO" id="GO:0005351">
    <property type="term" value="F:carbohydrate:proton symporter activity"/>
    <property type="evidence" value="ECO:0007669"/>
    <property type="project" value="InterPro"/>
</dbReference>
<feature type="domain" description="PTS EIIB type-2" evidence="15">
    <location>
        <begin position="343"/>
        <end position="438"/>
    </location>
</feature>
<feature type="region of interest" description="Disordered" evidence="12">
    <location>
        <begin position="318"/>
        <end position="339"/>
    </location>
</feature>
<evidence type="ECO:0000256" key="5">
    <source>
        <dbReference type="ARBA" id="ARBA00022553"/>
    </source>
</evidence>
<dbReference type="PROSITE" id="PS51099">
    <property type="entry name" value="PTS_EIIB_TYPE_2"/>
    <property type="match status" value="1"/>
</dbReference>
<evidence type="ECO:0000259" key="15">
    <source>
        <dbReference type="PROSITE" id="PS51099"/>
    </source>
</evidence>
<dbReference type="Pfam" id="PF02302">
    <property type="entry name" value="PTS_IIB"/>
    <property type="match status" value="1"/>
</dbReference>
<protein>
    <submittedName>
        <fullName evidence="17">PTS system fructose-specific EIIABC component</fullName>
    </submittedName>
</protein>
<dbReference type="FunFam" id="3.40.930.10:FF:000009">
    <property type="entry name" value="PTS system, fructose specific IIABC component"/>
    <property type="match status" value="2"/>
</dbReference>
<dbReference type="GO" id="GO:0090563">
    <property type="term" value="F:protein-phosphocysteine-sugar phosphotransferase activity"/>
    <property type="evidence" value="ECO:0007669"/>
    <property type="project" value="TreeGrafter"/>
</dbReference>
<evidence type="ECO:0000256" key="7">
    <source>
        <dbReference type="ARBA" id="ARBA00022679"/>
    </source>
</evidence>
<feature type="domain" description="PTS EIIA type-2" evidence="14">
    <location>
        <begin position="172"/>
        <end position="316"/>
    </location>
</feature>
<evidence type="ECO:0000256" key="3">
    <source>
        <dbReference type="ARBA" id="ARBA00022448"/>
    </source>
</evidence>
<evidence type="ECO:0000256" key="1">
    <source>
        <dbReference type="ARBA" id="ARBA00004429"/>
    </source>
</evidence>
<evidence type="ECO:0000259" key="14">
    <source>
        <dbReference type="PROSITE" id="PS51094"/>
    </source>
</evidence>
<dbReference type="AlphaFoldDB" id="A0A0A1MW87"/>
<sequence length="794" mass="84859">MQVTDLLKKDVMILNLQGTSKEAVIDEMISSLYKNGIITEQASFKEAILAREDQSSTGLGDGIAMPHAKTAAVTEPTVLFAKSEAGIDYDSLDGQPAHLFFMIAVPDDGSDTHLQTIAALSRLLMEPDFTGELKEAGTPDEVQALFAEATEENDAPEDEAAEDKNEEMNVTDLLKKDVMLLDLQASSKEAAIDEMIANLYKHNVLTEQASFKEAILAREEQSSTGLGDGIAMPHAKTKAVTEPTVLFAKSKIGVDYNSLDGQPAHLFFMIAVPEGGNDTHLQTLAALSKLLMEPVFVAKLKEASTPDEVQQLFLDATQEDTTEEKAEAPESGSSASSDEKPFVVAVTACPTGIAHTYMAEDALKKKAKEMNVDIKVETNGSDGTKNHLTNEDIERASGVIIAASKKVEMARFDGKHVVERPVVDGIKKAEELITKASAQDAPIYRDSGEKSEEDGEYEKQSAWGKIYKDLMNGISHMLPFVIGGGILMAISFLFESFLGSESEFFLFFNSVGDTAFNFLIPILAGYIAMSIGDRPGLMPGIVAGMMAVQSDAGFIGGLIGGFVAGYLVVLIKHLLKDLPQSLASLKPILLYPVLGLLATGIAMYFAIGPVFSKLNSFILSFLEGMGTGNIVILGILLGGMMAIDMGGPFNKAAYTFSIGIFNDTGDGAFMAAAMIGGMVPPLAIALATTFFKNKFTPDERKSGTANYIMGLSFVTEGAIPFAAADPLRVITSSVIGAAIAGGLTQFFHSTIPAPHGGIFVVFLGNAWWFFLLSLLIGTVISALILGIWKKPVSK</sequence>
<dbReference type="NCBIfam" id="TIGR00848">
    <property type="entry name" value="fruA"/>
    <property type="match status" value="2"/>
</dbReference>
<gene>
    <name evidence="17" type="primary">fruA_4</name>
    <name evidence="17" type="ORF">BN997_03012</name>
</gene>
<name>A0A0A1MW87_9BACI</name>
<feature type="transmembrane region" description="Helical" evidence="13">
    <location>
        <begin position="477"/>
        <end position="494"/>
    </location>
</feature>
<feature type="transmembrane region" description="Helical" evidence="13">
    <location>
        <begin position="552"/>
        <end position="575"/>
    </location>
</feature>
<feature type="domain" description="PTS EIIA type-2" evidence="14">
    <location>
        <begin position="5"/>
        <end position="149"/>
    </location>
</feature>
<dbReference type="NCBIfam" id="TIGR00829">
    <property type="entry name" value="FRU"/>
    <property type="match status" value="1"/>
</dbReference>
<dbReference type="Pfam" id="PF02378">
    <property type="entry name" value="PTS_EIIC"/>
    <property type="match status" value="1"/>
</dbReference>
<dbReference type="EMBL" id="CDGG01000001">
    <property type="protein sequence ID" value="CEI83121.1"/>
    <property type="molecule type" value="Genomic_DNA"/>
</dbReference>
<keyword evidence="8" id="KW-0598">Phosphotransferase system</keyword>
<feature type="transmembrane region" description="Helical" evidence="13">
    <location>
        <begin position="668"/>
        <end position="691"/>
    </location>
</feature>
<dbReference type="RefSeq" id="WP_244882385.1">
    <property type="nucleotide sequence ID" value="NZ_CDGG01000001.1"/>
</dbReference>
<accession>A0A0A1MW87</accession>
<evidence type="ECO:0000256" key="9">
    <source>
        <dbReference type="ARBA" id="ARBA00022692"/>
    </source>
</evidence>
<dbReference type="Gene3D" id="3.40.930.10">
    <property type="entry name" value="Mannitol-specific EII, Chain A"/>
    <property type="match status" value="2"/>
</dbReference>
<dbReference type="InterPro" id="IPR003352">
    <property type="entry name" value="PTS_EIIC"/>
</dbReference>
<dbReference type="CDD" id="cd00211">
    <property type="entry name" value="PTS_IIA_fru"/>
    <property type="match status" value="2"/>
</dbReference>
<feature type="transmembrane region" description="Helical" evidence="13">
    <location>
        <begin position="729"/>
        <end position="747"/>
    </location>
</feature>
<feature type="transmembrane region" description="Helical" evidence="13">
    <location>
        <begin position="627"/>
        <end position="647"/>
    </location>
</feature>
<evidence type="ECO:0000256" key="10">
    <source>
        <dbReference type="ARBA" id="ARBA00022989"/>
    </source>
</evidence>
<keyword evidence="11 13" id="KW-0472">Membrane</keyword>
<reference evidence="17 18" key="1">
    <citation type="submission" date="2014-11" db="EMBL/GenBank/DDBJ databases">
        <authorList>
            <person name="Urmite Genomes Urmite Genomes"/>
        </authorList>
    </citation>
    <scope>NUCLEOTIDE SEQUENCE [LARGE SCALE GENOMIC DNA]</scope>
    <source>
        <strain evidence="17 18">Oc5</strain>
    </source>
</reference>
<feature type="domain" description="PTS EIIC type-2" evidence="16">
    <location>
        <begin position="466"/>
        <end position="794"/>
    </location>
</feature>
<organism evidence="17 18">
    <name type="scientific">Oceanobacillus oncorhynchi</name>
    <dbReference type="NCBI Taxonomy" id="545501"/>
    <lineage>
        <taxon>Bacteria</taxon>
        <taxon>Bacillati</taxon>
        <taxon>Bacillota</taxon>
        <taxon>Bacilli</taxon>
        <taxon>Bacillales</taxon>
        <taxon>Bacillaceae</taxon>
        <taxon>Oceanobacillus</taxon>
    </lineage>
</organism>
<dbReference type="PANTHER" id="PTHR30505:SF28">
    <property type="entry name" value="PTS SYSTEM 2-O-ALPHA-MANNOSYL-D-GLYCERATE-SPECIFIC EIIABC COMPONENT"/>
    <property type="match status" value="1"/>
</dbReference>
<dbReference type="GO" id="GO:0009401">
    <property type="term" value="P:phosphoenolpyruvate-dependent sugar phosphotransferase system"/>
    <property type="evidence" value="ECO:0007669"/>
    <property type="project" value="UniProtKB-KW"/>
</dbReference>
<dbReference type="InterPro" id="IPR002178">
    <property type="entry name" value="PTS_EIIA_type-2_dom"/>
</dbReference>
<dbReference type="InterPro" id="IPR036095">
    <property type="entry name" value="PTS_EIIB-like_sf"/>
</dbReference>
<proteinExistence type="predicted"/>
<dbReference type="InterPro" id="IPR013014">
    <property type="entry name" value="PTS_EIIC_2"/>
</dbReference>
<evidence type="ECO:0000256" key="4">
    <source>
        <dbReference type="ARBA" id="ARBA00022475"/>
    </source>
</evidence>
<evidence type="ECO:0000313" key="18">
    <source>
        <dbReference type="Proteomes" id="UP000040453"/>
    </source>
</evidence>
<dbReference type="FunFam" id="3.40.50.2300:FF:000014">
    <property type="entry name" value="PTS system fructose-like transporter subunit IIB"/>
    <property type="match status" value="1"/>
</dbReference>
<keyword evidence="7" id="KW-0808">Transferase</keyword>
<dbReference type="GO" id="GO:0022877">
    <property type="term" value="F:protein-N(PI)-phosphohistidine-fructose phosphotransferase system transporter activity"/>
    <property type="evidence" value="ECO:0007669"/>
    <property type="project" value="InterPro"/>
</dbReference>
<keyword evidence="18" id="KW-1185">Reference proteome</keyword>
<dbReference type="GO" id="GO:0005737">
    <property type="term" value="C:cytoplasm"/>
    <property type="evidence" value="ECO:0007669"/>
    <property type="project" value="UniProtKB-SubCell"/>
</dbReference>
<dbReference type="PROSITE" id="PS51104">
    <property type="entry name" value="PTS_EIIC_TYPE_2"/>
    <property type="match status" value="1"/>
</dbReference>
<dbReference type="SUPFAM" id="SSF52794">
    <property type="entry name" value="PTS system IIB component-like"/>
    <property type="match status" value="1"/>
</dbReference>
<dbReference type="InterPro" id="IPR003501">
    <property type="entry name" value="PTS_EIIB_2/3"/>
</dbReference>
<keyword evidence="9 13" id="KW-0812">Transmembrane</keyword>
<keyword evidence="6" id="KW-0762">Sugar transport</keyword>
<evidence type="ECO:0000256" key="6">
    <source>
        <dbReference type="ARBA" id="ARBA00022597"/>
    </source>
</evidence>
<evidence type="ECO:0000256" key="12">
    <source>
        <dbReference type="SAM" id="MobiDB-lite"/>
    </source>
</evidence>
<dbReference type="Gene3D" id="3.40.50.2300">
    <property type="match status" value="1"/>
</dbReference>
<dbReference type="InterPro" id="IPR013011">
    <property type="entry name" value="PTS_EIIB_2"/>
</dbReference>
<evidence type="ECO:0000256" key="11">
    <source>
        <dbReference type="ARBA" id="ARBA00023136"/>
    </source>
</evidence>
<dbReference type="InterPro" id="IPR003353">
    <property type="entry name" value="PTS_IIB_fruc"/>
</dbReference>
<dbReference type="InterPro" id="IPR006327">
    <property type="entry name" value="PTS_IIC_fruc"/>
</dbReference>
<feature type="transmembrane region" description="Helical" evidence="13">
    <location>
        <begin position="587"/>
        <end position="607"/>
    </location>
</feature>
<feature type="transmembrane region" description="Helical" evidence="13">
    <location>
        <begin position="703"/>
        <end position="722"/>
    </location>
</feature>
<dbReference type="CDD" id="cd05569">
    <property type="entry name" value="PTS_IIB_fructose"/>
    <property type="match status" value="1"/>
</dbReference>
<dbReference type="Pfam" id="PF00359">
    <property type="entry name" value="PTS_EIIA_2"/>
    <property type="match status" value="2"/>
</dbReference>
<dbReference type="PANTHER" id="PTHR30505">
    <property type="entry name" value="FRUCTOSE-LIKE PERMEASE"/>
    <property type="match status" value="1"/>
</dbReference>
<comment type="subcellular location">
    <subcellularLocation>
        <location evidence="1">Cell inner membrane</location>
        <topology evidence="1">Multi-pass membrane protein</topology>
    </subcellularLocation>
    <subcellularLocation>
        <location evidence="2">Cytoplasm</location>
    </subcellularLocation>
</comment>
<keyword evidence="5" id="KW-0597">Phosphoprotein</keyword>
<dbReference type="PROSITE" id="PS51094">
    <property type="entry name" value="PTS_EIIA_TYPE_2"/>
    <property type="match status" value="2"/>
</dbReference>
<keyword evidence="3" id="KW-0813">Transport</keyword>
<evidence type="ECO:0000313" key="17">
    <source>
        <dbReference type="EMBL" id="CEI83121.1"/>
    </source>
</evidence>
<evidence type="ECO:0000256" key="8">
    <source>
        <dbReference type="ARBA" id="ARBA00022683"/>
    </source>
</evidence>
<feature type="transmembrane region" description="Helical" evidence="13">
    <location>
        <begin position="506"/>
        <end position="532"/>
    </location>
</feature>
<evidence type="ECO:0000259" key="16">
    <source>
        <dbReference type="PROSITE" id="PS51104"/>
    </source>
</evidence>
<keyword evidence="4" id="KW-1003">Cell membrane</keyword>
<dbReference type="InterPro" id="IPR004715">
    <property type="entry name" value="PTS_IIA_fruc"/>
</dbReference>
<dbReference type="STRING" id="545501.BN997_03012"/>